<evidence type="ECO:0000256" key="2">
    <source>
        <dbReference type="ARBA" id="ARBA00010736"/>
    </source>
</evidence>
<keyword evidence="4" id="KW-0598">Phosphotransferase system</keyword>
<dbReference type="GO" id="GO:0009401">
    <property type="term" value="P:phosphoenolpyruvate-dependent sugar phosphotransferase system"/>
    <property type="evidence" value="ECO:0007669"/>
    <property type="project" value="UniProtKB-KW"/>
</dbReference>
<comment type="caution">
    <text evidence="6">The sequence shown here is derived from an EMBL/GenBank/DDBJ whole genome shotgun (WGS) entry which is preliminary data.</text>
</comment>
<keyword evidence="3" id="KW-0963">Cytoplasm</keyword>
<dbReference type="Proteomes" id="UP000189670">
    <property type="component" value="Unassembled WGS sequence"/>
</dbReference>
<evidence type="ECO:0000313" key="6">
    <source>
        <dbReference type="EMBL" id="ETR69714.1"/>
    </source>
</evidence>
<dbReference type="PROSITE" id="PS51350">
    <property type="entry name" value="PTS_HPR_DOM"/>
    <property type="match status" value="1"/>
</dbReference>
<evidence type="ECO:0000259" key="5">
    <source>
        <dbReference type="PROSITE" id="PS51350"/>
    </source>
</evidence>
<dbReference type="InterPro" id="IPR050399">
    <property type="entry name" value="HPr"/>
</dbReference>
<dbReference type="InterPro" id="IPR000032">
    <property type="entry name" value="HPr-like"/>
</dbReference>
<dbReference type="InterPro" id="IPR035895">
    <property type="entry name" value="HPr-like_sf"/>
</dbReference>
<dbReference type="EMBL" id="ATBP01000579">
    <property type="protein sequence ID" value="ETR69714.1"/>
    <property type="molecule type" value="Genomic_DNA"/>
</dbReference>
<evidence type="ECO:0000256" key="3">
    <source>
        <dbReference type="ARBA" id="ARBA00022490"/>
    </source>
</evidence>
<dbReference type="NCBIfam" id="TIGR01003">
    <property type="entry name" value="PTS_HPr_family"/>
    <property type="match status" value="1"/>
</dbReference>
<evidence type="ECO:0000256" key="1">
    <source>
        <dbReference type="ARBA" id="ARBA00004496"/>
    </source>
</evidence>
<dbReference type="PANTHER" id="PTHR33705">
    <property type="entry name" value="PHOSPHOCARRIER PROTEIN HPR"/>
    <property type="match status" value="1"/>
</dbReference>
<name>A0A1V1P4I2_9BACT</name>
<reference evidence="7" key="1">
    <citation type="submission" date="2012-11" db="EMBL/GenBank/DDBJ databases">
        <authorList>
            <person name="Lucero-Rivera Y.E."/>
            <person name="Tovar-Ramirez D."/>
        </authorList>
    </citation>
    <scope>NUCLEOTIDE SEQUENCE [LARGE SCALE GENOMIC DNA]</scope>
    <source>
        <strain evidence="7">Araruama</strain>
    </source>
</reference>
<dbReference type="Gene3D" id="3.30.1340.10">
    <property type="entry name" value="HPr-like"/>
    <property type="match status" value="1"/>
</dbReference>
<gene>
    <name evidence="6" type="ORF">OMM_09358</name>
</gene>
<dbReference type="GO" id="GO:0005737">
    <property type="term" value="C:cytoplasm"/>
    <property type="evidence" value="ECO:0007669"/>
    <property type="project" value="UniProtKB-SubCell"/>
</dbReference>
<evidence type="ECO:0000313" key="7">
    <source>
        <dbReference type="Proteomes" id="UP000189670"/>
    </source>
</evidence>
<sequence>MQSQKVGHAFLAKGPLRKALKFIILFCISHQVSHVQPGCLSVFFESSHEKTMIINNKLGLHTRAALQIVELARQAKYGVWLSKDDQRADASSTIELLTLYCPQGSEITVGIDHSHDHDILKKIISRIENKFGEE</sequence>
<dbReference type="AlphaFoldDB" id="A0A1V1P4I2"/>
<dbReference type="Pfam" id="PF00381">
    <property type="entry name" value="PTS-HPr"/>
    <property type="match status" value="1"/>
</dbReference>
<dbReference type="SUPFAM" id="SSF55594">
    <property type="entry name" value="HPr-like"/>
    <property type="match status" value="1"/>
</dbReference>
<protein>
    <submittedName>
        <fullName evidence="6">Phosphocarrier protein</fullName>
    </submittedName>
</protein>
<comment type="subcellular location">
    <subcellularLocation>
        <location evidence="1">Cytoplasm</location>
    </subcellularLocation>
</comment>
<comment type="similarity">
    <text evidence="2">Belongs to the HPr family.</text>
</comment>
<organism evidence="6 7">
    <name type="scientific">Candidatus Magnetoglobus multicellularis str. Araruama</name>
    <dbReference type="NCBI Taxonomy" id="890399"/>
    <lineage>
        <taxon>Bacteria</taxon>
        <taxon>Pseudomonadati</taxon>
        <taxon>Thermodesulfobacteriota</taxon>
        <taxon>Desulfobacteria</taxon>
        <taxon>Desulfobacterales</taxon>
        <taxon>Desulfobacteraceae</taxon>
        <taxon>Candidatus Magnetoglobus</taxon>
    </lineage>
</organism>
<evidence type="ECO:0000256" key="4">
    <source>
        <dbReference type="ARBA" id="ARBA00022683"/>
    </source>
</evidence>
<dbReference type="PANTHER" id="PTHR33705:SF2">
    <property type="entry name" value="PHOSPHOCARRIER PROTEIN NPR"/>
    <property type="match status" value="1"/>
</dbReference>
<accession>A0A1V1P4I2</accession>
<proteinExistence type="inferred from homology"/>
<feature type="domain" description="HPr" evidence="5">
    <location>
        <begin position="47"/>
        <end position="134"/>
    </location>
</feature>